<sequence length="683" mass="79428">MDRQEKPLSRKKIHLLKYGTLQDLKKSFTKTSYCLRLSDALTVPDSGLTPLHLTCLHNPKIENIKYLLSLGCSFVAISNQFNNCLHFLALGSQPTITCFDFFLSKGISINQKNCSKQTIFHIYCEQHLQDPEIINYLLEKGANPNEKDFLNRTPFFLLCKSVHLLQTNIRSCLKYGANALICDKNDQNCFHILCKNPSLDLLSLQLIFDSLNQDSIEIEHLTPNCNNSREKNEKALVNNDTVGVTANPNTNTKTPTHSNNKSKKQKIFCIKDREGKTPFHLFFKNNSNIQLKTLQWICLHDGDFTIQDNKSNTAFHYLCQNQNITKELLQFALEKNVNPFQKGDQYNTPFHFICQNSQTTKEMLSLFNLDNNTINMKNISGLNALNFACKSERNIYQKIKFLVENGIDYTQTTGRTPLFEIIIKINSTRKNSEKKNLFNSLEYLLYIGIDPLQNKQMKKYPKKTLKNFAVKQLFRSLNSLEEDFLRLLSRAEKTDFTLNNFKVHTQVMEFRTDTKITQLSKILSTYPIKTIKLFLRWVYGSKLSTGDTKLYELFSQLNIQNPATKTLKKDLIKLYNSDATKDFTIVCESKAIKVHKFVLQARSDLYRGMFINLDSNITEVKDYSKRSFETLQVFIKFLYHDKLFTNELNKKIMKEMFDAIEYYQLNKNSTLLYYFEKYNQIGI</sequence>
<evidence type="ECO:0000259" key="2">
    <source>
        <dbReference type="PROSITE" id="PS50097"/>
    </source>
</evidence>
<dbReference type="SMART" id="SM00225">
    <property type="entry name" value="BTB"/>
    <property type="match status" value="1"/>
</dbReference>
<dbReference type="Pfam" id="PF00651">
    <property type="entry name" value="BTB"/>
    <property type="match status" value="1"/>
</dbReference>
<dbReference type="SUPFAM" id="SSF54695">
    <property type="entry name" value="POZ domain"/>
    <property type="match status" value="1"/>
</dbReference>
<comment type="caution">
    <text evidence="3">The sequence shown here is derived from an EMBL/GenBank/DDBJ whole genome shotgun (WGS) entry which is preliminary data.</text>
</comment>
<name>A0ABQ8XP67_9EUKA</name>
<dbReference type="InterPro" id="IPR000210">
    <property type="entry name" value="BTB/POZ_dom"/>
</dbReference>
<dbReference type="SUPFAM" id="SSF48403">
    <property type="entry name" value="Ankyrin repeat"/>
    <property type="match status" value="1"/>
</dbReference>
<feature type="region of interest" description="Disordered" evidence="1">
    <location>
        <begin position="227"/>
        <end position="260"/>
    </location>
</feature>
<keyword evidence="4" id="KW-1185">Reference proteome</keyword>
<dbReference type="Gene3D" id="1.25.40.20">
    <property type="entry name" value="Ankyrin repeat-containing domain"/>
    <property type="match status" value="2"/>
</dbReference>
<dbReference type="Proteomes" id="UP001150062">
    <property type="component" value="Unassembled WGS sequence"/>
</dbReference>
<dbReference type="PROSITE" id="PS50097">
    <property type="entry name" value="BTB"/>
    <property type="match status" value="1"/>
</dbReference>
<dbReference type="PANTHER" id="PTHR24118:SF100">
    <property type="entry name" value="FYVE-TYPE DOMAIN-CONTAINING PROTEIN"/>
    <property type="match status" value="1"/>
</dbReference>
<evidence type="ECO:0000313" key="3">
    <source>
        <dbReference type="EMBL" id="KAJ6234416.1"/>
    </source>
</evidence>
<dbReference type="CDD" id="cd18186">
    <property type="entry name" value="BTB_POZ_ZBTB_KLHL-like"/>
    <property type="match status" value="1"/>
</dbReference>
<organism evidence="3 4">
    <name type="scientific">Anaeramoeba flamelloides</name>
    <dbReference type="NCBI Taxonomy" id="1746091"/>
    <lineage>
        <taxon>Eukaryota</taxon>
        <taxon>Metamonada</taxon>
        <taxon>Anaeramoebidae</taxon>
        <taxon>Anaeramoeba</taxon>
    </lineage>
</organism>
<dbReference type="EMBL" id="JAOAOG010000270">
    <property type="protein sequence ID" value="KAJ6234416.1"/>
    <property type="molecule type" value="Genomic_DNA"/>
</dbReference>
<evidence type="ECO:0000313" key="4">
    <source>
        <dbReference type="Proteomes" id="UP001150062"/>
    </source>
</evidence>
<dbReference type="SMART" id="SM00248">
    <property type="entry name" value="ANK"/>
    <property type="match status" value="8"/>
</dbReference>
<dbReference type="InterPro" id="IPR011333">
    <property type="entry name" value="SKP1/BTB/POZ_sf"/>
</dbReference>
<dbReference type="InterPro" id="IPR036770">
    <property type="entry name" value="Ankyrin_rpt-contain_sf"/>
</dbReference>
<dbReference type="PANTHER" id="PTHR24118">
    <property type="entry name" value="POTE ANKYRIN DOMAIN"/>
    <property type="match status" value="1"/>
</dbReference>
<protein>
    <submittedName>
        <fullName evidence="3">Ankyrin repeat-containing protein</fullName>
    </submittedName>
</protein>
<accession>A0ABQ8XP67</accession>
<evidence type="ECO:0000256" key="1">
    <source>
        <dbReference type="SAM" id="MobiDB-lite"/>
    </source>
</evidence>
<dbReference type="InterPro" id="IPR002110">
    <property type="entry name" value="Ankyrin_rpt"/>
</dbReference>
<feature type="compositionally biased region" description="Low complexity" evidence="1">
    <location>
        <begin position="247"/>
        <end position="259"/>
    </location>
</feature>
<dbReference type="Pfam" id="PF00023">
    <property type="entry name" value="Ank"/>
    <property type="match status" value="1"/>
</dbReference>
<reference evidence="3" key="1">
    <citation type="submission" date="2022-08" db="EMBL/GenBank/DDBJ databases">
        <title>Novel sulfate-reducing endosymbionts in the free-living metamonad Anaeramoeba.</title>
        <authorList>
            <person name="Jerlstrom-Hultqvist J."/>
            <person name="Cepicka I."/>
            <person name="Gallot-Lavallee L."/>
            <person name="Salas-Leiva D."/>
            <person name="Curtis B.A."/>
            <person name="Zahonova K."/>
            <person name="Pipaliya S."/>
            <person name="Dacks J."/>
            <person name="Roger A.J."/>
        </authorList>
    </citation>
    <scope>NUCLEOTIDE SEQUENCE</scope>
    <source>
        <strain evidence="3">Schooner1</strain>
    </source>
</reference>
<feature type="domain" description="BTB" evidence="2">
    <location>
        <begin position="581"/>
        <end position="647"/>
    </location>
</feature>
<gene>
    <name evidence="3" type="ORF">M0813_29406</name>
</gene>
<dbReference type="Gene3D" id="3.30.710.10">
    <property type="entry name" value="Potassium Channel Kv1.1, Chain A"/>
    <property type="match status" value="1"/>
</dbReference>
<proteinExistence type="predicted"/>